<dbReference type="Proteomes" id="UP000294508">
    <property type="component" value="Unassembled WGS sequence"/>
</dbReference>
<sequence length="232" mass="25255">MRSRWPSDAAPLPMPAGWATGSHQVALGQVCSGLSQAFAQVGVLSETVGHLGQLASYWTRRPTWSWAVNLRPVPGPDLISTVAKYFPLPTGIGSDATSKTSSPTRKTVVDRTVSAASRNCPGPARTASTGVCSPFSPMTNPKMARKPLPLGTWGKFRTYITHTNEKGKADGYRSTAYFRDFDGRTRQVDAYGCQRRLKMNPFAAVESEPLAGCHGWSSVGVGIRPRLWFLRR</sequence>
<gene>
    <name evidence="1" type="ORF">EV652_10368</name>
</gene>
<organism evidence="1 2">
    <name type="scientific">Kribbella steppae</name>
    <dbReference type="NCBI Taxonomy" id="2512223"/>
    <lineage>
        <taxon>Bacteria</taxon>
        <taxon>Bacillati</taxon>
        <taxon>Actinomycetota</taxon>
        <taxon>Actinomycetes</taxon>
        <taxon>Propionibacteriales</taxon>
        <taxon>Kribbellaceae</taxon>
        <taxon>Kribbella</taxon>
    </lineage>
</organism>
<dbReference type="AlphaFoldDB" id="A0A4R2HQ27"/>
<accession>A0A4R2HQ27</accession>
<keyword evidence="2" id="KW-1185">Reference proteome</keyword>
<proteinExistence type="predicted"/>
<reference evidence="1 2" key="1">
    <citation type="journal article" date="2015" name="Stand. Genomic Sci.">
        <title>Genomic Encyclopedia of Bacterial and Archaeal Type Strains, Phase III: the genomes of soil and plant-associated and newly described type strains.</title>
        <authorList>
            <person name="Whitman W.B."/>
            <person name="Woyke T."/>
            <person name="Klenk H.P."/>
            <person name="Zhou Y."/>
            <person name="Lilburn T.G."/>
            <person name="Beck B.J."/>
            <person name="De Vos P."/>
            <person name="Vandamme P."/>
            <person name="Eisen J.A."/>
            <person name="Garrity G."/>
            <person name="Hugenholtz P."/>
            <person name="Kyrpides N.C."/>
        </authorList>
    </citation>
    <scope>NUCLEOTIDE SEQUENCE [LARGE SCALE GENOMIC DNA]</scope>
    <source>
        <strain evidence="1 2">VKM Ac-2572</strain>
    </source>
</reference>
<name>A0A4R2HQ27_9ACTN</name>
<comment type="caution">
    <text evidence="1">The sequence shown here is derived from an EMBL/GenBank/DDBJ whole genome shotgun (WGS) entry which is preliminary data.</text>
</comment>
<evidence type="ECO:0000313" key="1">
    <source>
        <dbReference type="EMBL" id="TCO33069.1"/>
    </source>
</evidence>
<dbReference type="EMBL" id="SLWN01000003">
    <property type="protein sequence ID" value="TCO33069.1"/>
    <property type="molecule type" value="Genomic_DNA"/>
</dbReference>
<protein>
    <submittedName>
        <fullName evidence="1">Uncharacterized protein</fullName>
    </submittedName>
</protein>
<evidence type="ECO:0000313" key="2">
    <source>
        <dbReference type="Proteomes" id="UP000294508"/>
    </source>
</evidence>